<reference evidence="3" key="1">
    <citation type="journal article" date="2019" name="Int. J. Syst. Evol. Microbiol.">
        <title>The Global Catalogue of Microorganisms (GCM) 10K type strain sequencing project: providing services to taxonomists for standard genome sequencing and annotation.</title>
        <authorList>
            <consortium name="The Broad Institute Genomics Platform"/>
            <consortium name="The Broad Institute Genome Sequencing Center for Infectious Disease"/>
            <person name="Wu L."/>
            <person name="Ma J."/>
        </authorList>
    </citation>
    <scope>NUCLEOTIDE SEQUENCE [LARGE SCALE GENOMIC DNA]</scope>
    <source>
        <strain evidence="3">CCM 7282</strain>
    </source>
</reference>
<proteinExistence type="predicted"/>
<feature type="chain" id="PRO_5046927609" evidence="1">
    <location>
        <begin position="23"/>
        <end position="46"/>
    </location>
</feature>
<dbReference type="EMBL" id="BMCJ01000001">
    <property type="protein sequence ID" value="GGC73387.1"/>
    <property type="molecule type" value="Genomic_DNA"/>
</dbReference>
<keyword evidence="1" id="KW-0732">Signal</keyword>
<dbReference type="RefSeq" id="WP_157620176.1">
    <property type="nucleotide sequence ID" value="NZ_BMCJ01000001.1"/>
</dbReference>
<dbReference type="Proteomes" id="UP000619534">
    <property type="component" value="Unassembled WGS sequence"/>
</dbReference>
<name>A0ABQ1NDN4_9BACI</name>
<protein>
    <submittedName>
        <fullName evidence="2">Uncharacterized protein</fullName>
    </submittedName>
</protein>
<gene>
    <name evidence="2" type="ORF">GCM10007216_00010</name>
</gene>
<feature type="signal peptide" evidence="1">
    <location>
        <begin position="1"/>
        <end position="22"/>
    </location>
</feature>
<keyword evidence="3" id="KW-1185">Reference proteome</keyword>
<comment type="caution">
    <text evidence="2">The sequence shown here is derived from an EMBL/GenBank/DDBJ whole genome shotgun (WGS) entry which is preliminary data.</text>
</comment>
<organism evidence="2 3">
    <name type="scientific">Thalassobacillus devorans</name>
    <dbReference type="NCBI Taxonomy" id="279813"/>
    <lineage>
        <taxon>Bacteria</taxon>
        <taxon>Bacillati</taxon>
        <taxon>Bacillota</taxon>
        <taxon>Bacilli</taxon>
        <taxon>Bacillales</taxon>
        <taxon>Bacillaceae</taxon>
        <taxon>Thalassobacillus</taxon>
    </lineage>
</organism>
<evidence type="ECO:0000313" key="3">
    <source>
        <dbReference type="Proteomes" id="UP000619534"/>
    </source>
</evidence>
<accession>A0ABQ1NDN4</accession>
<evidence type="ECO:0000256" key="1">
    <source>
        <dbReference type="SAM" id="SignalP"/>
    </source>
</evidence>
<evidence type="ECO:0000313" key="2">
    <source>
        <dbReference type="EMBL" id="GGC73387.1"/>
    </source>
</evidence>
<sequence length="46" mass="4781">MKKATKLILVLGLAAVFGLGLAESNVQDQAAEKPRVGGLNSIEVTE</sequence>